<proteinExistence type="predicted"/>
<gene>
    <name evidence="2" type="ORF">SADFL11_00014440</name>
</gene>
<dbReference type="Proteomes" id="UP000004703">
    <property type="component" value="Chromosome"/>
</dbReference>
<dbReference type="RefSeq" id="WP_167578988.1">
    <property type="nucleotide sequence ID" value="NZ_CM011002.1"/>
</dbReference>
<reference evidence="2 3" key="2">
    <citation type="submission" date="2013-04" db="EMBL/GenBank/DDBJ databases">
        <authorList>
            <person name="Fiebig A."/>
            <person name="Pradella S."/>
            <person name="Wagner-Doebler I."/>
        </authorList>
    </citation>
    <scope>NUCLEOTIDE SEQUENCE [LARGE SCALE GENOMIC DNA]</scope>
    <source>
        <strain evidence="3">DSM 17067 / NCIMB 14079 / DFL-11</strain>
    </source>
</reference>
<evidence type="ECO:0000256" key="1">
    <source>
        <dbReference type="SAM" id="Phobius"/>
    </source>
</evidence>
<evidence type="ECO:0000313" key="3">
    <source>
        <dbReference type="Proteomes" id="UP000004703"/>
    </source>
</evidence>
<reference evidence="2 3" key="1">
    <citation type="submission" date="2008-01" db="EMBL/GenBank/DDBJ databases">
        <authorList>
            <person name="Wagner-Dobler I."/>
            <person name="Ferriera S."/>
            <person name="Johnson J."/>
            <person name="Kravitz S."/>
            <person name="Beeson K."/>
            <person name="Sutton G."/>
            <person name="Rogers Y.-H."/>
            <person name="Friedman R."/>
            <person name="Frazier M."/>
            <person name="Venter J.C."/>
        </authorList>
    </citation>
    <scope>NUCLEOTIDE SEQUENCE [LARGE SCALE GENOMIC DNA]</scope>
    <source>
        <strain evidence="3">DSM 17067 / NCIMB 14079 / DFL-11</strain>
    </source>
</reference>
<protein>
    <submittedName>
        <fullName evidence="2">Uncharacterized protein</fullName>
    </submittedName>
</protein>
<keyword evidence="1" id="KW-1133">Transmembrane helix</keyword>
<dbReference type="EMBL" id="ACCU02000004">
    <property type="protein sequence ID" value="RMX61782.1"/>
    <property type="molecule type" value="Genomic_DNA"/>
</dbReference>
<accession>A0A5E8UWD4</accession>
<keyword evidence="1" id="KW-0472">Membrane</keyword>
<evidence type="ECO:0000313" key="2">
    <source>
        <dbReference type="EMBL" id="RMX61782.1"/>
    </source>
</evidence>
<feature type="transmembrane region" description="Helical" evidence="1">
    <location>
        <begin position="21"/>
        <end position="44"/>
    </location>
</feature>
<keyword evidence="1" id="KW-0812">Transmembrane</keyword>
<dbReference type="AlphaFoldDB" id="A0A5E8UWD4"/>
<organism evidence="2 3">
    <name type="scientific">Roseibium alexandrii (strain DSM 17067 / NCIMB 14079 / DFL-11)</name>
    <name type="common">Labrenzia alexandrii</name>
    <dbReference type="NCBI Taxonomy" id="244592"/>
    <lineage>
        <taxon>Bacteria</taxon>
        <taxon>Pseudomonadati</taxon>
        <taxon>Pseudomonadota</taxon>
        <taxon>Alphaproteobacteria</taxon>
        <taxon>Hyphomicrobiales</taxon>
        <taxon>Stappiaceae</taxon>
        <taxon>Roseibium</taxon>
    </lineage>
</organism>
<sequence>MTRRSASKELPASRFPCLTEMSLPALIGGAAGLSAILWLAILAVL</sequence>
<comment type="caution">
    <text evidence="2">The sequence shown here is derived from an EMBL/GenBank/DDBJ whole genome shotgun (WGS) entry which is preliminary data.</text>
</comment>
<name>A0A5E8UWD4_ROSAD</name>